<evidence type="ECO:0000313" key="8">
    <source>
        <dbReference type="Proteomes" id="UP000229641"/>
    </source>
</evidence>
<dbReference type="CDD" id="cd07560">
    <property type="entry name" value="Peptidase_S41_CPP"/>
    <property type="match status" value="1"/>
</dbReference>
<evidence type="ECO:0000256" key="3">
    <source>
        <dbReference type="ARBA" id="ARBA00022801"/>
    </source>
</evidence>
<dbReference type="AlphaFoldDB" id="A0A2H0M023"/>
<gene>
    <name evidence="7" type="ORF">COV72_00295</name>
</gene>
<keyword evidence="3 5" id="KW-0378">Hydrolase</keyword>
<dbReference type="InterPro" id="IPR036034">
    <property type="entry name" value="PDZ_sf"/>
</dbReference>
<dbReference type="SUPFAM" id="SSF52096">
    <property type="entry name" value="ClpP/crotonase"/>
    <property type="match status" value="1"/>
</dbReference>
<dbReference type="PROSITE" id="PS50106">
    <property type="entry name" value="PDZ"/>
    <property type="match status" value="1"/>
</dbReference>
<comment type="caution">
    <text evidence="7">The sequence shown here is derived from an EMBL/GenBank/DDBJ whole genome shotgun (WGS) entry which is preliminary data.</text>
</comment>
<dbReference type="NCBIfam" id="TIGR00225">
    <property type="entry name" value="prc"/>
    <property type="match status" value="1"/>
</dbReference>
<dbReference type="SMART" id="SM00228">
    <property type="entry name" value="PDZ"/>
    <property type="match status" value="1"/>
</dbReference>
<dbReference type="GO" id="GO:0008236">
    <property type="term" value="F:serine-type peptidase activity"/>
    <property type="evidence" value="ECO:0007669"/>
    <property type="project" value="UniProtKB-KW"/>
</dbReference>
<dbReference type="InterPro" id="IPR055210">
    <property type="entry name" value="CtpA/B_N"/>
</dbReference>
<proteinExistence type="inferred from homology"/>
<dbReference type="GO" id="GO:0004175">
    <property type="term" value="F:endopeptidase activity"/>
    <property type="evidence" value="ECO:0007669"/>
    <property type="project" value="TreeGrafter"/>
</dbReference>
<evidence type="ECO:0000256" key="2">
    <source>
        <dbReference type="ARBA" id="ARBA00022670"/>
    </source>
</evidence>
<dbReference type="Pfam" id="PF03572">
    <property type="entry name" value="Peptidase_S41"/>
    <property type="match status" value="1"/>
</dbReference>
<feature type="domain" description="PDZ" evidence="6">
    <location>
        <begin position="87"/>
        <end position="155"/>
    </location>
</feature>
<evidence type="ECO:0000259" key="6">
    <source>
        <dbReference type="PROSITE" id="PS50106"/>
    </source>
</evidence>
<dbReference type="FunFam" id="2.30.42.10:FF:000063">
    <property type="entry name" value="Peptidase, S41 family"/>
    <property type="match status" value="1"/>
</dbReference>
<dbReference type="Pfam" id="PF22694">
    <property type="entry name" value="CtpB_N-like"/>
    <property type="match status" value="1"/>
</dbReference>
<dbReference type="PANTHER" id="PTHR32060">
    <property type="entry name" value="TAIL-SPECIFIC PROTEASE"/>
    <property type="match status" value="1"/>
</dbReference>
<dbReference type="InterPro" id="IPR001478">
    <property type="entry name" value="PDZ"/>
</dbReference>
<evidence type="ECO:0000313" key="7">
    <source>
        <dbReference type="EMBL" id="PIQ89986.1"/>
    </source>
</evidence>
<dbReference type="InterPro" id="IPR029045">
    <property type="entry name" value="ClpP/crotonase-like_dom_sf"/>
</dbReference>
<dbReference type="InterPro" id="IPR005151">
    <property type="entry name" value="Tail-specific_protease"/>
</dbReference>
<dbReference type="Gene3D" id="3.30.750.44">
    <property type="match status" value="1"/>
</dbReference>
<protein>
    <submittedName>
        <fullName evidence="7">Peptidase S41</fullName>
    </submittedName>
</protein>
<sequence length="424" mass="47346">MRNKFFTAIILLIFAALIFTAHICGFGQKQSEKDQTYKQLDLFADVFAYVKEDYVKEMTSKELIYGALKGMLSNLDAHSLFLDPDAYNELKIDTEGKFGGLGIEITIREGLITIITPIEDTPAWKAGLKSGDRIVKIGDEVTRGYSLMDAVKKMRGKPGTKITITILREKENKLMDFTIVRDIIKIKDIKEAKILEDGIAYIRLSEFRENTAKELQNKLKKLTSEGMLALIIDLRNNPGGLLSAAVDVAEQFIEKNKIVVSTQGRDEEKKIEFKSGFNNPLIDIPAVVMINEGSASGSEILAGCLQDYKRAIILGTKSFGKGSVQTLIPLADGSAIKLTTSIYFTPAGRMIHEKGIMPDILVEKMEIKKNEEVKDDPNLAGEIFDKLEDENAEHKKEEGYRQDNQILAAIDVLKAVLIYKNNEK</sequence>
<dbReference type="Pfam" id="PF17820">
    <property type="entry name" value="PDZ_6"/>
    <property type="match status" value="1"/>
</dbReference>
<dbReference type="PANTHER" id="PTHR32060:SF30">
    <property type="entry name" value="CARBOXY-TERMINAL PROCESSING PROTEASE CTPA"/>
    <property type="match status" value="1"/>
</dbReference>
<dbReference type="Proteomes" id="UP000229641">
    <property type="component" value="Unassembled WGS sequence"/>
</dbReference>
<dbReference type="GO" id="GO:0030288">
    <property type="term" value="C:outer membrane-bounded periplasmic space"/>
    <property type="evidence" value="ECO:0007669"/>
    <property type="project" value="TreeGrafter"/>
</dbReference>
<reference evidence="7 8" key="1">
    <citation type="submission" date="2017-09" db="EMBL/GenBank/DDBJ databases">
        <title>Depth-based differentiation of microbial function through sediment-hosted aquifers and enrichment of novel symbionts in the deep terrestrial subsurface.</title>
        <authorList>
            <person name="Probst A.J."/>
            <person name="Ladd B."/>
            <person name="Jarett J.K."/>
            <person name="Geller-Mcgrath D.E."/>
            <person name="Sieber C.M."/>
            <person name="Emerson J.B."/>
            <person name="Anantharaman K."/>
            <person name="Thomas B.C."/>
            <person name="Malmstrom R."/>
            <person name="Stieglmeier M."/>
            <person name="Klingl A."/>
            <person name="Woyke T."/>
            <person name="Ryan C.M."/>
            <person name="Banfield J.F."/>
        </authorList>
    </citation>
    <scope>NUCLEOTIDE SEQUENCE [LARGE SCALE GENOMIC DNA]</scope>
    <source>
        <strain evidence="7">CG11_big_fil_rev_8_21_14_0_20_42_13</strain>
    </source>
</reference>
<evidence type="ECO:0000256" key="1">
    <source>
        <dbReference type="ARBA" id="ARBA00009179"/>
    </source>
</evidence>
<dbReference type="GO" id="GO:0006508">
    <property type="term" value="P:proteolysis"/>
    <property type="evidence" value="ECO:0007669"/>
    <property type="project" value="UniProtKB-KW"/>
</dbReference>
<dbReference type="InterPro" id="IPR004447">
    <property type="entry name" value="Peptidase_S41A"/>
</dbReference>
<dbReference type="InterPro" id="IPR041489">
    <property type="entry name" value="PDZ_6"/>
</dbReference>
<dbReference type="EMBL" id="PCWA01000007">
    <property type="protein sequence ID" value="PIQ89986.1"/>
    <property type="molecule type" value="Genomic_DNA"/>
</dbReference>
<evidence type="ECO:0000256" key="4">
    <source>
        <dbReference type="ARBA" id="ARBA00022825"/>
    </source>
</evidence>
<dbReference type="Gene3D" id="2.30.42.10">
    <property type="match status" value="1"/>
</dbReference>
<dbReference type="Gene3D" id="3.90.226.10">
    <property type="entry name" value="2-enoyl-CoA Hydratase, Chain A, domain 1"/>
    <property type="match status" value="1"/>
</dbReference>
<dbReference type="GO" id="GO:0007165">
    <property type="term" value="P:signal transduction"/>
    <property type="evidence" value="ECO:0007669"/>
    <property type="project" value="TreeGrafter"/>
</dbReference>
<dbReference type="FunFam" id="3.90.226.10:FF:000029">
    <property type="entry name" value="Peptidase, S41 family"/>
    <property type="match status" value="1"/>
</dbReference>
<dbReference type="SUPFAM" id="SSF50156">
    <property type="entry name" value="PDZ domain-like"/>
    <property type="match status" value="1"/>
</dbReference>
<evidence type="ECO:0000256" key="5">
    <source>
        <dbReference type="RuleBase" id="RU004404"/>
    </source>
</evidence>
<organism evidence="7 8">
    <name type="scientific">Candidatus Ghiorseimicrobium undicola</name>
    <dbReference type="NCBI Taxonomy" id="1974746"/>
    <lineage>
        <taxon>Bacteria</taxon>
        <taxon>Pseudomonadati</taxon>
        <taxon>Candidatus Omnitrophota</taxon>
        <taxon>Candidatus Ghiorseimicrobium</taxon>
    </lineage>
</organism>
<name>A0A2H0M023_9BACT</name>
<dbReference type="CDD" id="cd06782">
    <property type="entry name" value="cpPDZ_CPP-like"/>
    <property type="match status" value="1"/>
</dbReference>
<dbReference type="SMART" id="SM00245">
    <property type="entry name" value="TSPc"/>
    <property type="match status" value="1"/>
</dbReference>
<keyword evidence="4 5" id="KW-0720">Serine protease</keyword>
<comment type="similarity">
    <text evidence="1 5">Belongs to the peptidase S41A family.</text>
</comment>
<accession>A0A2H0M023</accession>
<keyword evidence="2 5" id="KW-0645">Protease</keyword>